<feature type="transmembrane region" description="Helical" evidence="14">
    <location>
        <begin position="92"/>
        <end position="113"/>
    </location>
</feature>
<keyword evidence="10" id="KW-0406">Ion transport</keyword>
<evidence type="ECO:0000256" key="4">
    <source>
        <dbReference type="ARBA" id="ARBA00022426"/>
    </source>
</evidence>
<dbReference type="GO" id="GO:0006824">
    <property type="term" value="P:cobalt ion transport"/>
    <property type="evidence" value="ECO:0007669"/>
    <property type="project" value="UniProtKB-KW"/>
</dbReference>
<keyword evidence="8 14" id="KW-0812">Transmembrane</keyword>
<proteinExistence type="inferred from homology"/>
<dbReference type="PANTHER" id="PTHR40659">
    <property type="entry name" value="NICKEL/COBALT EFFLUX SYSTEM RCNA"/>
    <property type="match status" value="1"/>
</dbReference>
<evidence type="ECO:0000256" key="2">
    <source>
        <dbReference type="ARBA" id="ARBA00004651"/>
    </source>
</evidence>
<feature type="transmembrane region" description="Helical" evidence="14">
    <location>
        <begin position="12"/>
        <end position="35"/>
    </location>
</feature>
<dbReference type="GO" id="GO:0032025">
    <property type="term" value="P:response to cobalt ion"/>
    <property type="evidence" value="ECO:0007669"/>
    <property type="project" value="TreeGrafter"/>
</dbReference>
<dbReference type="GO" id="GO:0005886">
    <property type="term" value="C:plasma membrane"/>
    <property type="evidence" value="ECO:0007669"/>
    <property type="project" value="UniProtKB-SubCell"/>
</dbReference>
<keyword evidence="12 14" id="KW-0472">Membrane</keyword>
<reference evidence="15 16" key="1">
    <citation type="submission" date="2018-06" db="EMBL/GenBank/DDBJ databases">
        <authorList>
            <consortium name="Pathogen Informatics"/>
            <person name="Doyle S."/>
        </authorList>
    </citation>
    <scope>NUCLEOTIDE SEQUENCE [LARGE SCALE GENOMIC DNA]</scope>
    <source>
        <strain evidence="15 16">NCTC11938</strain>
    </source>
</reference>
<evidence type="ECO:0000256" key="14">
    <source>
        <dbReference type="RuleBase" id="RU362101"/>
    </source>
</evidence>
<evidence type="ECO:0000256" key="9">
    <source>
        <dbReference type="ARBA" id="ARBA00022989"/>
    </source>
</evidence>
<dbReference type="InterPro" id="IPR011541">
    <property type="entry name" value="Ni/Co_transpt_high_affinity"/>
</dbReference>
<evidence type="ECO:0000256" key="3">
    <source>
        <dbReference type="ARBA" id="ARBA00010428"/>
    </source>
</evidence>
<dbReference type="AlphaFoldDB" id="A0A379GHH4"/>
<dbReference type="PANTHER" id="PTHR40659:SF1">
    <property type="entry name" value="NICKEL_COBALT EFFLUX SYSTEM RCNA"/>
    <property type="match status" value="1"/>
</dbReference>
<keyword evidence="6" id="KW-1003">Cell membrane</keyword>
<comment type="caution">
    <text evidence="14">Lacks conserved residue(s) required for the propagation of feature annotation.</text>
</comment>
<name>A0A379GHH4_PROMI</name>
<comment type="similarity">
    <text evidence="3">Belongs to the NiCoT transporter (TC 2.A.52) family. RcnA subfamily.</text>
</comment>
<evidence type="ECO:0000256" key="12">
    <source>
        <dbReference type="ARBA" id="ARBA00023136"/>
    </source>
</evidence>
<evidence type="ECO:0000256" key="7">
    <source>
        <dbReference type="ARBA" id="ARBA00022596"/>
    </source>
</evidence>
<keyword evidence="4" id="KW-0171">Cobalt transport</keyword>
<dbReference type="EMBL" id="UGTS01000006">
    <property type="protein sequence ID" value="SUC40321.1"/>
    <property type="molecule type" value="Genomic_DNA"/>
</dbReference>
<evidence type="ECO:0000256" key="1">
    <source>
        <dbReference type="ARBA" id="ARBA00002510"/>
    </source>
</evidence>
<dbReference type="GO" id="GO:0015099">
    <property type="term" value="F:nickel cation transmembrane transporter activity"/>
    <property type="evidence" value="ECO:0007669"/>
    <property type="project" value="UniProtKB-UniRule"/>
</dbReference>
<evidence type="ECO:0000256" key="13">
    <source>
        <dbReference type="ARBA" id="ARBA00023285"/>
    </source>
</evidence>
<organism evidence="15 16">
    <name type="scientific">Proteus mirabilis</name>
    <dbReference type="NCBI Taxonomy" id="584"/>
    <lineage>
        <taxon>Bacteria</taxon>
        <taxon>Pseudomonadati</taxon>
        <taxon>Pseudomonadota</taxon>
        <taxon>Gammaproteobacteria</taxon>
        <taxon>Enterobacterales</taxon>
        <taxon>Morganellaceae</taxon>
        <taxon>Proteus</taxon>
    </lineage>
</organism>
<dbReference type="InterPro" id="IPR051224">
    <property type="entry name" value="NiCoT_RcnA"/>
</dbReference>
<keyword evidence="9 14" id="KW-1133">Transmembrane helix</keyword>
<keyword evidence="11" id="KW-0921">Nickel transport</keyword>
<keyword evidence="7" id="KW-0533">Nickel</keyword>
<evidence type="ECO:0000256" key="10">
    <source>
        <dbReference type="ARBA" id="ARBA00023065"/>
    </source>
</evidence>
<keyword evidence="5 14" id="KW-0813">Transport</keyword>
<comment type="subcellular location">
    <subcellularLocation>
        <location evidence="2 14">Cell membrane</location>
        <topology evidence="2 14">Multi-pass membrane protein</topology>
    </subcellularLocation>
</comment>
<evidence type="ECO:0000256" key="6">
    <source>
        <dbReference type="ARBA" id="ARBA00022475"/>
    </source>
</evidence>
<dbReference type="Proteomes" id="UP000254191">
    <property type="component" value="Unassembled WGS sequence"/>
</dbReference>
<dbReference type="GO" id="GO:0046583">
    <property type="term" value="F:monoatomic cation efflux transmembrane transporter activity"/>
    <property type="evidence" value="ECO:0007669"/>
    <property type="project" value="TreeGrafter"/>
</dbReference>
<evidence type="ECO:0000313" key="15">
    <source>
        <dbReference type="EMBL" id="SUC40321.1"/>
    </source>
</evidence>
<feature type="transmembrane region" description="Helical" evidence="14">
    <location>
        <begin position="41"/>
        <end position="71"/>
    </location>
</feature>
<evidence type="ECO:0000256" key="11">
    <source>
        <dbReference type="ARBA" id="ARBA00023112"/>
    </source>
</evidence>
<evidence type="ECO:0000256" key="5">
    <source>
        <dbReference type="ARBA" id="ARBA00022448"/>
    </source>
</evidence>
<protein>
    <recommendedName>
        <fullName evidence="14">Nickel/cobalt efflux system</fullName>
    </recommendedName>
</protein>
<evidence type="ECO:0000256" key="8">
    <source>
        <dbReference type="ARBA" id="ARBA00022692"/>
    </source>
</evidence>
<dbReference type="Pfam" id="PF03824">
    <property type="entry name" value="NicO"/>
    <property type="match status" value="1"/>
</dbReference>
<gene>
    <name evidence="15" type="ORF">NCTC11938_04616</name>
</gene>
<sequence length="125" mass="13936">MVTSNELQGNWSAQLLVLFAIGSRPCSGALLVLLFSYALNIYLWGIAAVIAMAIGTALTITAIALTVYYMRNVAYRFSVKNTNLSFRYMAELLRLLAGILFIFLGILMFNSAITLNREDIMPLFR</sequence>
<dbReference type="GO" id="GO:0010045">
    <property type="term" value="P:response to nickel cation"/>
    <property type="evidence" value="ECO:0007669"/>
    <property type="project" value="TreeGrafter"/>
</dbReference>
<comment type="function">
    <text evidence="1">Efflux system for nickel and cobalt.</text>
</comment>
<evidence type="ECO:0000313" key="16">
    <source>
        <dbReference type="Proteomes" id="UP000254191"/>
    </source>
</evidence>
<accession>A0A379GHH4</accession>
<keyword evidence="13" id="KW-0170">Cobalt</keyword>